<accession>A0ABW5JY47</accession>
<dbReference type="Proteomes" id="UP001597467">
    <property type="component" value="Unassembled WGS sequence"/>
</dbReference>
<name>A0ABW5JY47_9FLAO</name>
<comment type="caution">
    <text evidence="1">The sequence shown here is derived from an EMBL/GenBank/DDBJ whole genome shotgun (WGS) entry which is preliminary data.</text>
</comment>
<dbReference type="RefSeq" id="WP_379900012.1">
    <property type="nucleotide sequence ID" value="NZ_JBHULM010000001.1"/>
</dbReference>
<evidence type="ECO:0000313" key="2">
    <source>
        <dbReference type="Proteomes" id="UP001597467"/>
    </source>
</evidence>
<evidence type="ECO:0008006" key="3">
    <source>
        <dbReference type="Google" id="ProtNLM"/>
    </source>
</evidence>
<protein>
    <recommendedName>
        <fullName evidence="3">Por secretion system C-terminal sorting domain-containing protein</fullName>
    </recommendedName>
</protein>
<gene>
    <name evidence="1" type="ORF">ACFSSB_01025</name>
</gene>
<evidence type="ECO:0000313" key="1">
    <source>
        <dbReference type="EMBL" id="MFD2540885.1"/>
    </source>
</evidence>
<dbReference type="EMBL" id="JBHULM010000001">
    <property type="protein sequence ID" value="MFD2540885.1"/>
    <property type="molecule type" value="Genomic_DNA"/>
</dbReference>
<reference evidence="2" key="1">
    <citation type="journal article" date="2019" name="Int. J. Syst. Evol. Microbiol.">
        <title>The Global Catalogue of Microorganisms (GCM) 10K type strain sequencing project: providing services to taxonomists for standard genome sequencing and annotation.</title>
        <authorList>
            <consortium name="The Broad Institute Genomics Platform"/>
            <consortium name="The Broad Institute Genome Sequencing Center for Infectious Disease"/>
            <person name="Wu L."/>
            <person name="Ma J."/>
        </authorList>
    </citation>
    <scope>NUCLEOTIDE SEQUENCE [LARGE SCALE GENOMIC DNA]</scope>
    <source>
        <strain evidence="2">KCTC 42808</strain>
    </source>
</reference>
<keyword evidence="2" id="KW-1185">Reference proteome</keyword>
<sequence>MNKLTYLCLITLCYNTLTIANPFSKNIKEDFTFNEVQRVRIDFTMPNGYIKHLLLAFTPDNTATDGVDYGYDALEMNNYPDDLNWIIEDQNYIIQGVGAFDNLKQYPLGMFISNAGDIAISLDALENFDTDIDVYLFDALNNSYTLLNEIDFEEYVYEGTHLDRYYIAFNNNTDGSINNSISAQLSINENIAQDTSISFLNELKEIYITSNQEISKLEVYNLLGKRILLKENLNTKILRLPTNFTTQNFGIVRVYTNKGNTSKKLLFY</sequence>
<proteinExistence type="predicted"/>
<organism evidence="1 2">
    <name type="scientific">Lacinutrix gracilariae</name>
    <dbReference type="NCBI Taxonomy" id="1747198"/>
    <lineage>
        <taxon>Bacteria</taxon>
        <taxon>Pseudomonadati</taxon>
        <taxon>Bacteroidota</taxon>
        <taxon>Flavobacteriia</taxon>
        <taxon>Flavobacteriales</taxon>
        <taxon>Flavobacteriaceae</taxon>
        <taxon>Lacinutrix</taxon>
    </lineage>
</organism>